<dbReference type="EMBL" id="KB456263">
    <property type="protein sequence ID" value="EMF13660.1"/>
    <property type="molecule type" value="Genomic_DNA"/>
</dbReference>
<dbReference type="OrthoDB" id="5427977at2759"/>
<keyword evidence="4" id="KW-1185">Reference proteome</keyword>
<dbReference type="HOGENOM" id="CLU_055875_0_0_1"/>
<evidence type="ECO:0000313" key="4">
    <source>
        <dbReference type="Proteomes" id="UP000016931"/>
    </source>
</evidence>
<dbReference type="RefSeq" id="XP_016761781.1">
    <property type="nucleotide sequence ID" value="XM_016908283.1"/>
</dbReference>
<feature type="region of interest" description="Disordered" evidence="1">
    <location>
        <begin position="195"/>
        <end position="217"/>
    </location>
</feature>
<evidence type="ECO:0000313" key="3">
    <source>
        <dbReference type="EMBL" id="EMF13660.1"/>
    </source>
</evidence>
<dbReference type="GeneID" id="27905420"/>
<feature type="non-terminal residue" evidence="3">
    <location>
        <position position="1"/>
    </location>
</feature>
<dbReference type="Proteomes" id="UP000016931">
    <property type="component" value="Unassembled WGS sequence"/>
</dbReference>
<accession>M3D656</accession>
<organism evidence="3 4">
    <name type="scientific">Sphaerulina musiva (strain SO2202)</name>
    <name type="common">Poplar stem canker fungus</name>
    <name type="synonym">Septoria musiva</name>
    <dbReference type="NCBI Taxonomy" id="692275"/>
    <lineage>
        <taxon>Eukaryota</taxon>
        <taxon>Fungi</taxon>
        <taxon>Dikarya</taxon>
        <taxon>Ascomycota</taxon>
        <taxon>Pezizomycotina</taxon>
        <taxon>Dothideomycetes</taxon>
        <taxon>Dothideomycetidae</taxon>
        <taxon>Mycosphaerellales</taxon>
        <taxon>Mycosphaerellaceae</taxon>
        <taxon>Sphaerulina</taxon>
    </lineage>
</organism>
<evidence type="ECO:0000259" key="2">
    <source>
        <dbReference type="Pfam" id="PF20411"/>
    </source>
</evidence>
<name>M3D656_SPHMS</name>
<gene>
    <name evidence="3" type="ORF">SEPMUDRAFT_16734</name>
</gene>
<dbReference type="AlphaFoldDB" id="M3D656"/>
<evidence type="ECO:0000256" key="1">
    <source>
        <dbReference type="SAM" id="MobiDB-lite"/>
    </source>
</evidence>
<dbReference type="OMA" id="QYSQLRY"/>
<dbReference type="InterPro" id="IPR046520">
    <property type="entry name" value="DUF6697"/>
</dbReference>
<protein>
    <recommendedName>
        <fullName evidence="2">DUF6697 domain-containing protein</fullName>
    </recommendedName>
</protein>
<sequence>PHAEHEDPPDPAPISTEWCPFAIRNLPLPTISTAAGSHGEMFSWTFLTDLFGGQEWCPGYYFNSNKDCMLPSKGYWLVELEHEPFMPRAPGQHGAKVTTFFNDTPVSQGRAPKLKNYKDTPVFVSADRGRNYRYLGQYSQLRYSDKIGYDTLMEHIPESVRRHHVEQLARVGRPPWVTWCMRTHFWPKPEYKGPMPTDSACNTPQSAATAQGSSGGLERHVKTAFDQYALELQEWEQDSAMRVNNLYGEDGVRALLDAYNMSDMQQGLRLWWEYQQCIGYDDDFYEMLV</sequence>
<feature type="compositionally biased region" description="Polar residues" evidence="1">
    <location>
        <begin position="199"/>
        <end position="212"/>
    </location>
</feature>
<proteinExistence type="predicted"/>
<feature type="non-terminal residue" evidence="3">
    <location>
        <position position="289"/>
    </location>
</feature>
<dbReference type="Pfam" id="PF20411">
    <property type="entry name" value="DUF6697"/>
    <property type="match status" value="1"/>
</dbReference>
<dbReference type="eggNOG" id="ENOG502SXRQ">
    <property type="taxonomic scope" value="Eukaryota"/>
</dbReference>
<feature type="domain" description="DUF6697" evidence="2">
    <location>
        <begin position="41"/>
        <end position="289"/>
    </location>
</feature>
<reference evidence="3 4" key="1">
    <citation type="journal article" date="2012" name="PLoS Pathog.">
        <title>Diverse lifestyles and strategies of plant pathogenesis encoded in the genomes of eighteen Dothideomycetes fungi.</title>
        <authorList>
            <person name="Ohm R.A."/>
            <person name="Feau N."/>
            <person name="Henrissat B."/>
            <person name="Schoch C.L."/>
            <person name="Horwitz B.A."/>
            <person name="Barry K.W."/>
            <person name="Condon B.J."/>
            <person name="Copeland A.C."/>
            <person name="Dhillon B."/>
            <person name="Glaser F."/>
            <person name="Hesse C.N."/>
            <person name="Kosti I."/>
            <person name="LaButti K."/>
            <person name="Lindquist E.A."/>
            <person name="Lucas S."/>
            <person name="Salamov A.A."/>
            <person name="Bradshaw R.E."/>
            <person name="Ciuffetti L."/>
            <person name="Hamelin R.C."/>
            <person name="Kema G.H.J."/>
            <person name="Lawrence C."/>
            <person name="Scott J.A."/>
            <person name="Spatafora J.W."/>
            <person name="Turgeon B.G."/>
            <person name="de Wit P.J.G.M."/>
            <person name="Zhong S."/>
            <person name="Goodwin S.B."/>
            <person name="Grigoriev I.V."/>
        </authorList>
    </citation>
    <scope>NUCLEOTIDE SEQUENCE [LARGE SCALE GENOMIC DNA]</scope>
    <source>
        <strain evidence="3 4">SO2202</strain>
    </source>
</reference>